<dbReference type="InterPro" id="IPR010982">
    <property type="entry name" value="Lambda_DNA-bd_dom_sf"/>
</dbReference>
<dbReference type="SUPFAM" id="SSF47413">
    <property type="entry name" value="lambda repressor-like DNA-binding domains"/>
    <property type="match status" value="1"/>
</dbReference>
<name>A0A3S4Z798_9NEIS</name>
<dbReference type="OrthoDB" id="8613261at2"/>
<dbReference type="PROSITE" id="PS50943">
    <property type="entry name" value="HTH_CROC1"/>
    <property type="match status" value="1"/>
</dbReference>
<sequence length="216" mass="24375">MSISERLNLVLKDMNLKIKEFSDKSTVAYRSLQNYLSGEREPNTESLIKLSTQMGINLNWLLTGSGNMYIADVQESDEYAYIPVYDVEVSAGHGTTAYGVTEPDSRLAFRKDWLTSRGLKPVCLHAVIARGDSMEPTIGNKDTLLVDTERNTPRDGHIYVIRAGDTLWVKRIQQQPDNSLLLISDNHTYPPMPLRLEDHPDIEIIGRVVNVSKELN</sequence>
<dbReference type="RefSeq" id="WP_040669581.1">
    <property type="nucleotide sequence ID" value="NZ_CAUJRG010000004.1"/>
</dbReference>
<proteinExistence type="predicted"/>
<keyword evidence="3" id="KW-0804">Transcription</keyword>
<dbReference type="Proteomes" id="UP000272771">
    <property type="component" value="Chromosome"/>
</dbReference>
<dbReference type="SMART" id="SM00530">
    <property type="entry name" value="HTH_XRE"/>
    <property type="match status" value="1"/>
</dbReference>
<keyword evidence="2" id="KW-0238">DNA-binding</keyword>
<evidence type="ECO:0000259" key="4">
    <source>
        <dbReference type="PROSITE" id="PS50943"/>
    </source>
</evidence>
<dbReference type="GO" id="GO:0003677">
    <property type="term" value="F:DNA binding"/>
    <property type="evidence" value="ECO:0007669"/>
    <property type="project" value="UniProtKB-KW"/>
</dbReference>
<dbReference type="PANTHER" id="PTHR40661">
    <property type="match status" value="1"/>
</dbReference>
<dbReference type="InterPro" id="IPR039418">
    <property type="entry name" value="LexA-like"/>
</dbReference>
<dbReference type="CDD" id="cd00093">
    <property type="entry name" value="HTH_XRE"/>
    <property type="match status" value="1"/>
</dbReference>
<dbReference type="InterPro" id="IPR001387">
    <property type="entry name" value="Cro/C1-type_HTH"/>
</dbReference>
<dbReference type="Gene3D" id="2.10.109.10">
    <property type="entry name" value="Umud Fragment, subunit A"/>
    <property type="match status" value="1"/>
</dbReference>
<feature type="domain" description="HTH cro/C1-type" evidence="4">
    <location>
        <begin position="12"/>
        <end position="61"/>
    </location>
</feature>
<dbReference type="AlphaFoldDB" id="A0A3S4Z798"/>
<dbReference type="Pfam" id="PF00717">
    <property type="entry name" value="Peptidase_S24"/>
    <property type="match status" value="1"/>
</dbReference>
<keyword evidence="1" id="KW-0805">Transcription regulation</keyword>
<dbReference type="InterPro" id="IPR015927">
    <property type="entry name" value="Peptidase_S24_S26A/B/C"/>
</dbReference>
<dbReference type="SUPFAM" id="SSF51306">
    <property type="entry name" value="LexA/Signal peptidase"/>
    <property type="match status" value="1"/>
</dbReference>
<dbReference type="EMBL" id="LR134533">
    <property type="protein sequence ID" value="VEJ50047.1"/>
    <property type="molecule type" value="Genomic_DNA"/>
</dbReference>
<dbReference type="Pfam" id="PF12844">
    <property type="entry name" value="HTH_19"/>
    <property type="match status" value="1"/>
</dbReference>
<evidence type="ECO:0000256" key="3">
    <source>
        <dbReference type="ARBA" id="ARBA00023163"/>
    </source>
</evidence>
<organism evidence="5 6">
    <name type="scientific">Neisseria weaveri</name>
    <dbReference type="NCBI Taxonomy" id="28091"/>
    <lineage>
        <taxon>Bacteria</taxon>
        <taxon>Pseudomonadati</taxon>
        <taxon>Pseudomonadota</taxon>
        <taxon>Betaproteobacteria</taxon>
        <taxon>Neisseriales</taxon>
        <taxon>Neisseriaceae</taxon>
        <taxon>Neisseria</taxon>
    </lineage>
</organism>
<accession>A0A3S4Z798</accession>
<dbReference type="PANTHER" id="PTHR40661:SF3">
    <property type="entry name" value="FELS-1 PROPHAGE TRANSCRIPTIONAL REGULATOR"/>
    <property type="match status" value="1"/>
</dbReference>
<protein>
    <submittedName>
        <fullName evidence="5">Transcriptional regulator</fullName>
    </submittedName>
</protein>
<dbReference type="CDD" id="cd06529">
    <property type="entry name" value="S24_LexA-like"/>
    <property type="match status" value="1"/>
</dbReference>
<evidence type="ECO:0000313" key="5">
    <source>
        <dbReference type="EMBL" id="VEJ50047.1"/>
    </source>
</evidence>
<dbReference type="Gene3D" id="1.10.260.40">
    <property type="entry name" value="lambda repressor-like DNA-binding domains"/>
    <property type="match status" value="1"/>
</dbReference>
<evidence type="ECO:0000256" key="2">
    <source>
        <dbReference type="ARBA" id="ARBA00023125"/>
    </source>
</evidence>
<keyword evidence="6" id="KW-1185">Reference proteome</keyword>
<dbReference type="InterPro" id="IPR036286">
    <property type="entry name" value="LexA/Signal_pep-like_sf"/>
</dbReference>
<reference evidence="5 6" key="1">
    <citation type="submission" date="2018-12" db="EMBL/GenBank/DDBJ databases">
        <authorList>
            <consortium name="Pathogen Informatics"/>
        </authorList>
    </citation>
    <scope>NUCLEOTIDE SEQUENCE [LARGE SCALE GENOMIC DNA]</scope>
    <source>
        <strain evidence="5 6">NCTC12742</strain>
    </source>
</reference>
<gene>
    <name evidence="5" type="ORF">NCTC12742_00492</name>
</gene>
<evidence type="ECO:0000256" key="1">
    <source>
        <dbReference type="ARBA" id="ARBA00023015"/>
    </source>
</evidence>
<evidence type="ECO:0000313" key="6">
    <source>
        <dbReference type="Proteomes" id="UP000272771"/>
    </source>
</evidence>